<sequence>MRGRGPALDDGGMQLTTASYGRRRLVAVSRRYAQRWTTSPRAVDVITAIGCLALMVLDVPGLADGDNRLTSLTATLVLTAGAASLLVRRRAPWLPYGVALLLLAWLHELTLAQFALYSLGRFRGRRAGVLSTAGYVLVAFVLFHLPGWPEHHAGSLGDFLSLIVPVGVLASGVGVAAYRHDLVRELEARRAETAALQAVRDERISVARDVHDLVGRELTVLAVRAEVLSVRARGTPQEKNFEELADTARRAHLMLNDTIVHRADERTATPGLEGLPALAEESGRLGSPVTLRIGADASRLSPLRQTAVYRVVQECLINAAKHAPGEPVTVAIGLEGSRLRIVARNALPQSAPSTEPVSSGTGTFSMRERVRSMGGTLTARADADSGSYEVLALLPAGWLRPEPGRWWMGEGSAARTP</sequence>
<name>E2Q3N5_STRCL</name>
<proteinExistence type="predicted"/>
<keyword evidence="9" id="KW-0472">Membrane</keyword>
<dbReference type="eggNOG" id="COG4585">
    <property type="taxonomic scope" value="Bacteria"/>
</dbReference>
<dbReference type="SUPFAM" id="SSF55874">
    <property type="entry name" value="ATPase domain of HSP90 chaperone/DNA topoisomerase II/histidine kinase"/>
    <property type="match status" value="1"/>
</dbReference>
<evidence type="ECO:0000256" key="9">
    <source>
        <dbReference type="SAM" id="Phobius"/>
    </source>
</evidence>
<keyword evidence="5" id="KW-0547">Nucleotide-binding</keyword>
<dbReference type="EMBL" id="CM000913">
    <property type="protein sequence ID" value="EFG06855.1"/>
    <property type="molecule type" value="Genomic_DNA"/>
</dbReference>
<accession>E2Q3N5</accession>
<evidence type="ECO:0000256" key="1">
    <source>
        <dbReference type="ARBA" id="ARBA00000085"/>
    </source>
</evidence>
<dbReference type="GO" id="GO:0016020">
    <property type="term" value="C:membrane"/>
    <property type="evidence" value="ECO:0007669"/>
    <property type="project" value="InterPro"/>
</dbReference>
<evidence type="ECO:0000256" key="4">
    <source>
        <dbReference type="ARBA" id="ARBA00022679"/>
    </source>
</evidence>
<dbReference type="Gene3D" id="1.20.5.1930">
    <property type="match status" value="1"/>
</dbReference>
<evidence type="ECO:0000313" key="12">
    <source>
        <dbReference type="Proteomes" id="UP000002357"/>
    </source>
</evidence>
<dbReference type="PANTHER" id="PTHR24421">
    <property type="entry name" value="NITRATE/NITRITE SENSOR PROTEIN NARX-RELATED"/>
    <property type="match status" value="1"/>
</dbReference>
<evidence type="ECO:0000256" key="8">
    <source>
        <dbReference type="ARBA" id="ARBA00023012"/>
    </source>
</evidence>
<dbReference type="CDD" id="cd16917">
    <property type="entry name" value="HATPase_UhpB-NarQ-NarX-like"/>
    <property type="match status" value="1"/>
</dbReference>
<evidence type="ECO:0000313" key="11">
    <source>
        <dbReference type="EMBL" id="EFG06855.1"/>
    </source>
</evidence>
<dbReference type="GO" id="GO:0000155">
    <property type="term" value="F:phosphorelay sensor kinase activity"/>
    <property type="evidence" value="ECO:0007669"/>
    <property type="project" value="InterPro"/>
</dbReference>
<keyword evidence="8" id="KW-0902">Two-component regulatory system</keyword>
<dbReference type="InterPro" id="IPR050482">
    <property type="entry name" value="Sensor_HK_TwoCompSys"/>
</dbReference>
<dbReference type="Pfam" id="PF07730">
    <property type="entry name" value="HisKA_3"/>
    <property type="match status" value="1"/>
</dbReference>
<feature type="transmembrane region" description="Helical" evidence="9">
    <location>
        <begin position="159"/>
        <end position="178"/>
    </location>
</feature>
<keyword evidence="9" id="KW-0812">Transmembrane</keyword>
<comment type="catalytic activity">
    <reaction evidence="1">
        <text>ATP + protein L-histidine = ADP + protein N-phospho-L-histidine.</text>
        <dbReference type="EC" id="2.7.13.3"/>
    </reaction>
</comment>
<dbReference type="Proteomes" id="UP000002357">
    <property type="component" value="Chromosome"/>
</dbReference>
<gene>
    <name evidence="11" type="ORF">SCLAV_1781</name>
</gene>
<dbReference type="GO" id="GO:0046983">
    <property type="term" value="F:protein dimerization activity"/>
    <property type="evidence" value="ECO:0007669"/>
    <property type="project" value="InterPro"/>
</dbReference>
<keyword evidence="7" id="KW-0067">ATP-binding</keyword>
<organism evidence="11 12">
    <name type="scientific">Streptomyces clavuligerus</name>
    <dbReference type="NCBI Taxonomy" id="1901"/>
    <lineage>
        <taxon>Bacteria</taxon>
        <taxon>Bacillati</taxon>
        <taxon>Actinomycetota</taxon>
        <taxon>Actinomycetes</taxon>
        <taxon>Kitasatosporales</taxon>
        <taxon>Streptomycetaceae</taxon>
        <taxon>Streptomyces</taxon>
    </lineage>
</organism>
<dbReference type="AlphaFoldDB" id="E2Q3N5"/>
<evidence type="ECO:0000256" key="3">
    <source>
        <dbReference type="ARBA" id="ARBA00022553"/>
    </source>
</evidence>
<keyword evidence="12" id="KW-1185">Reference proteome</keyword>
<keyword evidence="4" id="KW-0808">Transferase</keyword>
<evidence type="ECO:0000256" key="5">
    <source>
        <dbReference type="ARBA" id="ARBA00022741"/>
    </source>
</evidence>
<dbReference type="PANTHER" id="PTHR24421:SF10">
    <property type="entry name" value="NITRATE_NITRITE SENSOR PROTEIN NARQ"/>
    <property type="match status" value="1"/>
</dbReference>
<keyword evidence="9" id="KW-1133">Transmembrane helix</keyword>
<dbReference type="EC" id="2.7.13.3" evidence="2"/>
<evidence type="ECO:0000256" key="7">
    <source>
        <dbReference type="ARBA" id="ARBA00022840"/>
    </source>
</evidence>
<protein>
    <recommendedName>
        <fullName evidence="2">histidine kinase</fullName>
        <ecNumber evidence="2">2.7.13.3</ecNumber>
    </recommendedName>
</protein>
<evidence type="ECO:0000259" key="10">
    <source>
        <dbReference type="Pfam" id="PF07730"/>
    </source>
</evidence>
<dbReference type="InterPro" id="IPR011712">
    <property type="entry name" value="Sig_transdc_His_kin_sub3_dim/P"/>
</dbReference>
<feature type="transmembrane region" description="Helical" evidence="9">
    <location>
        <begin position="129"/>
        <end position="147"/>
    </location>
</feature>
<evidence type="ECO:0000256" key="6">
    <source>
        <dbReference type="ARBA" id="ARBA00022777"/>
    </source>
</evidence>
<keyword evidence="3" id="KW-0597">Phosphoprotein</keyword>
<reference evidence="11 12" key="1">
    <citation type="journal article" date="2010" name="Genome Biol. Evol.">
        <title>The sequence of a 1.8-mb bacterial linear plasmid reveals a rich evolutionary reservoir of secondary metabolic pathways.</title>
        <authorList>
            <person name="Medema M.H."/>
            <person name="Trefzer A."/>
            <person name="Kovalchuk A."/>
            <person name="van den Berg M."/>
            <person name="Mueller U."/>
            <person name="Heijne W."/>
            <person name="Wu L."/>
            <person name="Alam M.T."/>
            <person name="Ronning C.M."/>
            <person name="Nierman W.C."/>
            <person name="Bovenberg R.A.L."/>
            <person name="Breitling R."/>
            <person name="Takano E."/>
        </authorList>
    </citation>
    <scope>NUCLEOTIDE SEQUENCE [LARGE SCALE GENOMIC DNA]</scope>
    <source>
        <strain evidence="12">ATCC 27064 / DSM 738 / JCM 4710 / NBRC 13307 / NCIMB 12785 / NRRL 3585 / VKM Ac-602</strain>
    </source>
</reference>
<evidence type="ECO:0000256" key="2">
    <source>
        <dbReference type="ARBA" id="ARBA00012438"/>
    </source>
</evidence>
<dbReference type="Gene3D" id="3.30.565.10">
    <property type="entry name" value="Histidine kinase-like ATPase, C-terminal domain"/>
    <property type="match status" value="1"/>
</dbReference>
<dbReference type="STRING" id="1901.BB341_19400"/>
<dbReference type="GO" id="GO:0005524">
    <property type="term" value="F:ATP binding"/>
    <property type="evidence" value="ECO:0007669"/>
    <property type="project" value="UniProtKB-KW"/>
</dbReference>
<feature type="transmembrane region" description="Helical" evidence="9">
    <location>
        <begin position="39"/>
        <end position="57"/>
    </location>
</feature>
<keyword evidence="6 11" id="KW-0418">Kinase</keyword>
<feature type="domain" description="Signal transduction histidine kinase subgroup 3 dimerisation and phosphoacceptor" evidence="10">
    <location>
        <begin position="202"/>
        <end position="254"/>
    </location>
</feature>
<dbReference type="InterPro" id="IPR036890">
    <property type="entry name" value="HATPase_C_sf"/>
</dbReference>
<feature type="transmembrane region" description="Helical" evidence="9">
    <location>
        <begin position="93"/>
        <end position="117"/>
    </location>
</feature>